<evidence type="ECO:0000256" key="2">
    <source>
        <dbReference type="SAM" id="MobiDB-lite"/>
    </source>
</evidence>
<dbReference type="AlphaFoldDB" id="A0A7N2LJM0"/>
<dbReference type="PANTHER" id="PTHR47747">
    <property type="entry name" value="RIBONUCLEASE P PROTEIN SUBUNIT P38-LIKE PROTEIN"/>
    <property type="match status" value="1"/>
</dbReference>
<dbReference type="PANTHER" id="PTHR47747:SF2">
    <property type="entry name" value="RIBONUCLEASE P PROTEIN SUBUNIT P38-LIKE PROTEIN"/>
    <property type="match status" value="1"/>
</dbReference>
<dbReference type="InParanoid" id="A0A7N2LJM0"/>
<dbReference type="EnsemblPlants" id="QL04p080554:mrna">
    <property type="protein sequence ID" value="QL04p080554:mrna"/>
    <property type="gene ID" value="QL04p080554"/>
</dbReference>
<protein>
    <submittedName>
        <fullName evidence="3">Uncharacterized protein</fullName>
    </submittedName>
</protein>
<feature type="coiled-coil region" evidence="1">
    <location>
        <begin position="4"/>
        <end position="31"/>
    </location>
</feature>
<keyword evidence="4" id="KW-1185">Reference proteome</keyword>
<feature type="coiled-coil region" evidence="1">
    <location>
        <begin position="186"/>
        <end position="252"/>
    </location>
</feature>
<evidence type="ECO:0000313" key="3">
    <source>
        <dbReference type="EnsemblPlants" id="QL04p080554:mrna"/>
    </source>
</evidence>
<evidence type="ECO:0000313" key="4">
    <source>
        <dbReference type="Proteomes" id="UP000594261"/>
    </source>
</evidence>
<evidence type="ECO:0000256" key="1">
    <source>
        <dbReference type="SAM" id="Coils"/>
    </source>
</evidence>
<name>A0A7N2LJM0_QUELO</name>
<dbReference type="Gramene" id="QL04p080554:mrna">
    <property type="protein sequence ID" value="QL04p080554:mrna"/>
    <property type="gene ID" value="QL04p080554"/>
</dbReference>
<sequence length="819" mass="93184">MKNKSELEEKLKEAKNVIKELRETATLEAQEEHSSELWKHKSAFIEVVTNQRQLEVGMGCELRKIEATKQELGVVLEPKEEADLMVQKLSMEMVKTHKDLEQKEKILSAMLRKNKLDTTEKHLLLKEGQEGCISMQQDHQTMERQDHSQLILFLSMDILDLKRTKGSQNFLQSLTATHWKEMRHWLMSMELESKRLQSHIEGMNEDMSQLRHDNMKLEALLLEREEELTSLKEQLASQLKALNCQNTNLNCSVHSPVIAHETIGSEVINKRKQNEREQETRTPNSEDLCQEEDAEKEEGNSSFNQSKDVGLIAHAPEKVLEDDKEIANEGPVKEGRTSPVDIDVTENLASSSQPLNKTNNSPWRMDLHALQVSYKIKRLKQQLLMLERLTGKQESLEDTESNDNGQIGIKSFLALMSLLNKQVGSTARPKEETKALQKFLDETFQLQRHIVATGQKWVEIQSKIASGFVGVTEEINKIASFDMKCFADSVRTLFQEVQRGLENGREEAPPSRPGRDEALPSWIGYECAADLNMDWKNKLESGVDKLDWMRRSASDLRLWVRRRCGDNLTACGCKKQKTVAWSSTEVEYKALANAAAETKWLRALLYELGTLVSCSPDLWCDNIGATYLSSNPVFNARTKHVEIEFHFVRDMVADGHGKGPFIVPAVTNVLPFCPLTAFVWSGRTCRPPGLCDIHPCQTKAGLFRSSVYRNTSSCHGINAFSLYSQGMHPMVPPQTCLFWVVCHPSRTYLPKGLGQEPQNRSFPLSPPPNRTPFTSYLWPMAPPRPILAGYRLVVPRPCACFPFRYVQKSVYRSCVCRNL</sequence>
<reference evidence="3" key="2">
    <citation type="submission" date="2021-01" db="UniProtKB">
        <authorList>
            <consortium name="EnsemblPlants"/>
        </authorList>
    </citation>
    <scope>IDENTIFICATION</scope>
</reference>
<feature type="compositionally biased region" description="Basic and acidic residues" evidence="2">
    <location>
        <begin position="269"/>
        <end position="280"/>
    </location>
</feature>
<dbReference type="EMBL" id="LRBV02000004">
    <property type="status" value="NOT_ANNOTATED_CDS"/>
    <property type="molecule type" value="Genomic_DNA"/>
</dbReference>
<proteinExistence type="predicted"/>
<dbReference type="FunCoup" id="A0A7N2LJM0">
    <property type="interactions" value="622"/>
</dbReference>
<accession>A0A7N2LJM0</accession>
<feature type="region of interest" description="Disordered" evidence="2">
    <location>
        <begin position="269"/>
        <end position="304"/>
    </location>
</feature>
<dbReference type="Proteomes" id="UP000594261">
    <property type="component" value="Chromosome 4"/>
</dbReference>
<dbReference type="CDD" id="cd09272">
    <property type="entry name" value="RNase_HI_RT_Ty1"/>
    <property type="match status" value="1"/>
</dbReference>
<keyword evidence="1" id="KW-0175">Coiled coil</keyword>
<reference evidence="3 4" key="1">
    <citation type="journal article" date="2016" name="G3 (Bethesda)">
        <title>First Draft Assembly and Annotation of the Genome of a California Endemic Oak Quercus lobata Nee (Fagaceae).</title>
        <authorList>
            <person name="Sork V.L."/>
            <person name="Fitz-Gibbon S.T."/>
            <person name="Puiu D."/>
            <person name="Crepeau M."/>
            <person name="Gugger P.F."/>
            <person name="Sherman R."/>
            <person name="Stevens K."/>
            <person name="Langley C.H."/>
            <person name="Pellegrini M."/>
            <person name="Salzberg S.L."/>
        </authorList>
    </citation>
    <scope>NUCLEOTIDE SEQUENCE [LARGE SCALE GENOMIC DNA]</scope>
    <source>
        <strain evidence="3 4">cv. SW786</strain>
    </source>
</reference>
<organism evidence="3 4">
    <name type="scientific">Quercus lobata</name>
    <name type="common">Valley oak</name>
    <dbReference type="NCBI Taxonomy" id="97700"/>
    <lineage>
        <taxon>Eukaryota</taxon>
        <taxon>Viridiplantae</taxon>
        <taxon>Streptophyta</taxon>
        <taxon>Embryophyta</taxon>
        <taxon>Tracheophyta</taxon>
        <taxon>Spermatophyta</taxon>
        <taxon>Magnoliopsida</taxon>
        <taxon>eudicotyledons</taxon>
        <taxon>Gunneridae</taxon>
        <taxon>Pentapetalae</taxon>
        <taxon>rosids</taxon>
        <taxon>fabids</taxon>
        <taxon>Fagales</taxon>
        <taxon>Fagaceae</taxon>
        <taxon>Quercus</taxon>
    </lineage>
</organism>